<gene>
    <name evidence="1" type="ORF">HB662_01250</name>
</gene>
<dbReference type="Proteomes" id="UP000765160">
    <property type="component" value="Unassembled WGS sequence"/>
</dbReference>
<protein>
    <recommendedName>
        <fullName evidence="3">DUF3168 domain-containing protein</fullName>
    </recommendedName>
</protein>
<evidence type="ECO:0008006" key="3">
    <source>
        <dbReference type="Google" id="ProtNLM"/>
    </source>
</evidence>
<keyword evidence="2" id="KW-1185">Reference proteome</keyword>
<comment type="caution">
    <text evidence="1">The sequence shown here is derived from an EMBL/GenBank/DDBJ whole genome shotgun (WGS) entry which is preliminary data.</text>
</comment>
<dbReference type="EMBL" id="JAAVTX010000001">
    <property type="protein sequence ID" value="NKE43386.1"/>
    <property type="molecule type" value="Genomic_DNA"/>
</dbReference>
<sequence>MTSSIAIRATLREALIVALGANVPQVAARIFPARTWPMQGAGKGQVAAFPALLIYLDAWVHNSAADGFDLARCQFRIHARVEPQADAEAEEQLDAIAAGVEAAVFTDPALLDLVLDVEELASERKLDAQGQRPAGEDVHTVTFKMGGFR</sequence>
<name>A0ABX1ES00_9PROT</name>
<proteinExistence type="predicted"/>
<organism evidence="1 2">
    <name type="scientific">Falsiroseomonas frigidaquae</name>
    <dbReference type="NCBI Taxonomy" id="487318"/>
    <lineage>
        <taxon>Bacteria</taxon>
        <taxon>Pseudomonadati</taxon>
        <taxon>Pseudomonadota</taxon>
        <taxon>Alphaproteobacteria</taxon>
        <taxon>Acetobacterales</taxon>
        <taxon>Roseomonadaceae</taxon>
        <taxon>Falsiroseomonas</taxon>
    </lineage>
</organism>
<dbReference type="RefSeq" id="WP_168046331.1">
    <property type="nucleotide sequence ID" value="NZ_JAATJR010000001.1"/>
</dbReference>
<reference evidence="1 2" key="1">
    <citation type="submission" date="2020-03" db="EMBL/GenBank/DDBJ databases">
        <title>Roseomonas selenitidurans sp. nov. isolated from soil.</title>
        <authorList>
            <person name="Liu H."/>
        </authorList>
    </citation>
    <scope>NUCLEOTIDE SEQUENCE [LARGE SCALE GENOMIC DNA]</scope>
    <source>
        <strain evidence="1 2">JCM 15073</strain>
    </source>
</reference>
<evidence type="ECO:0000313" key="1">
    <source>
        <dbReference type="EMBL" id="NKE43386.1"/>
    </source>
</evidence>
<evidence type="ECO:0000313" key="2">
    <source>
        <dbReference type="Proteomes" id="UP000765160"/>
    </source>
</evidence>
<accession>A0ABX1ES00</accession>